<organism evidence="1 2">
    <name type="scientific">Micromonospora avicenniae</name>
    <dbReference type="NCBI Taxonomy" id="1198245"/>
    <lineage>
        <taxon>Bacteria</taxon>
        <taxon>Bacillati</taxon>
        <taxon>Actinomycetota</taxon>
        <taxon>Actinomycetes</taxon>
        <taxon>Micromonosporales</taxon>
        <taxon>Micromonosporaceae</taxon>
        <taxon>Micromonospora</taxon>
    </lineage>
</organism>
<evidence type="ECO:0000313" key="2">
    <source>
        <dbReference type="Proteomes" id="UP000186004"/>
    </source>
</evidence>
<reference evidence="1 2" key="1">
    <citation type="submission" date="2017-01" db="EMBL/GenBank/DDBJ databases">
        <authorList>
            <person name="Mah S.A."/>
            <person name="Swanson W.J."/>
            <person name="Moy G.W."/>
            <person name="Vacquier V.D."/>
        </authorList>
    </citation>
    <scope>NUCLEOTIDE SEQUENCE [LARGE SCALE GENOMIC DNA]</scope>
    <source>
        <strain evidence="1 2">DSM 45758</strain>
    </source>
</reference>
<protein>
    <submittedName>
        <fullName evidence="1">Uncharacterized protein</fullName>
    </submittedName>
</protein>
<dbReference type="AlphaFoldDB" id="A0A1N7EM11"/>
<gene>
    <name evidence="1" type="ORF">SAMN05444858_1253</name>
</gene>
<accession>A0A1N7EM11</accession>
<dbReference type="OrthoDB" id="3398794at2"/>
<name>A0A1N7EM11_9ACTN</name>
<dbReference type="EMBL" id="FTNF01000025">
    <property type="protein sequence ID" value="SIR89094.1"/>
    <property type="molecule type" value="Genomic_DNA"/>
</dbReference>
<evidence type="ECO:0000313" key="1">
    <source>
        <dbReference type="EMBL" id="SIR89094.1"/>
    </source>
</evidence>
<proteinExistence type="predicted"/>
<keyword evidence="2" id="KW-1185">Reference proteome</keyword>
<dbReference type="Proteomes" id="UP000186004">
    <property type="component" value="Unassembled WGS sequence"/>
</dbReference>
<sequence length="80" mass="8459">MSALPFVPPSCGQAASDRIEIYSSASLDASVYTCPQHTDEVSLTVMAGGLTPHPVRMPPGTTRCCGHVYVYPTGAFGNER</sequence>
<dbReference type="RefSeq" id="WP_076473484.1">
    <property type="nucleotide sequence ID" value="NZ_FTNF01000025.1"/>
</dbReference>